<gene>
    <name evidence="1" type="ORF">ACFQND_02645</name>
</gene>
<sequence length="197" mass="21204">MNQRRQFLGATALAAVAAPSLSNAQHAPKVSRGPILLTVSGLIGTGNRGPLDPALDQMMAKQKIGFDRAQVFDFAAITALPAVTIKPTLEYDGKPHTLKGPLLLDVMKACGVKVTGRTTLFLRAVDGYAAQVTAAEAGKYRFVVATHLDGQPMALGGLGPLWAVYDADRFPEMMAKKLPERFAWCPWATYHIEVKEA</sequence>
<dbReference type="PROSITE" id="PS51318">
    <property type="entry name" value="TAT"/>
    <property type="match status" value="1"/>
</dbReference>
<organism evidence="1 2">
    <name type="scientific">Polaromonas aquatica</name>
    <dbReference type="NCBI Taxonomy" id="332657"/>
    <lineage>
        <taxon>Bacteria</taxon>
        <taxon>Pseudomonadati</taxon>
        <taxon>Pseudomonadota</taxon>
        <taxon>Betaproteobacteria</taxon>
        <taxon>Burkholderiales</taxon>
        <taxon>Comamonadaceae</taxon>
        <taxon>Polaromonas</taxon>
    </lineage>
</organism>
<reference evidence="2" key="1">
    <citation type="journal article" date="2019" name="Int. J. Syst. Evol. Microbiol.">
        <title>The Global Catalogue of Microorganisms (GCM) 10K type strain sequencing project: providing services to taxonomists for standard genome sequencing and annotation.</title>
        <authorList>
            <consortium name="The Broad Institute Genomics Platform"/>
            <consortium name="The Broad Institute Genome Sequencing Center for Infectious Disease"/>
            <person name="Wu L."/>
            <person name="Ma J."/>
        </authorList>
    </citation>
    <scope>NUCLEOTIDE SEQUENCE [LARGE SCALE GENOMIC DNA]</scope>
    <source>
        <strain evidence="2">CCUG 39402</strain>
    </source>
</reference>
<dbReference type="SUPFAM" id="SSF56524">
    <property type="entry name" value="Oxidoreductase molybdopterin-binding domain"/>
    <property type="match status" value="1"/>
</dbReference>
<dbReference type="EMBL" id="JBHSRS010000005">
    <property type="protein sequence ID" value="MFC6280126.1"/>
    <property type="molecule type" value="Genomic_DNA"/>
</dbReference>
<evidence type="ECO:0000313" key="1">
    <source>
        <dbReference type="EMBL" id="MFC6280126.1"/>
    </source>
</evidence>
<protein>
    <submittedName>
        <fullName evidence="1">Molybdopterin-dependent oxidoreductase</fullName>
    </submittedName>
</protein>
<dbReference type="InterPro" id="IPR036374">
    <property type="entry name" value="OxRdtase_Mopterin-bd_sf"/>
</dbReference>
<dbReference type="RefSeq" id="WP_371434452.1">
    <property type="nucleotide sequence ID" value="NZ_JBHSRS010000005.1"/>
</dbReference>
<evidence type="ECO:0000313" key="2">
    <source>
        <dbReference type="Proteomes" id="UP001596270"/>
    </source>
</evidence>
<keyword evidence="2" id="KW-1185">Reference proteome</keyword>
<name>A0ABW1TR94_9BURK</name>
<dbReference type="InterPro" id="IPR006311">
    <property type="entry name" value="TAT_signal"/>
</dbReference>
<accession>A0ABW1TR94</accession>
<comment type="caution">
    <text evidence="1">The sequence shown here is derived from an EMBL/GenBank/DDBJ whole genome shotgun (WGS) entry which is preliminary data.</text>
</comment>
<dbReference type="Proteomes" id="UP001596270">
    <property type="component" value="Unassembled WGS sequence"/>
</dbReference>
<proteinExistence type="predicted"/>